<sequence length="143" mass="15452">MPAPVKVLLVEDSPVALGVYKKILESSKDIDVVGTAFDGAEALTMIPQVQPQVICTDLQMPKMDGYEFIKQVMAHNPLPILVLSNVVQKSDIDNIFTVLKSGAVDVIPKPQGASPESSEEFKKQLVVKLKVLATKKVAAKPLT</sequence>
<dbReference type="PANTHER" id="PTHR42872">
    <property type="entry name" value="PROTEIN-GLUTAMATE METHYLESTERASE/PROTEIN-GLUTAMINE GLUTAMINASE"/>
    <property type="match status" value="1"/>
</dbReference>
<keyword evidence="1" id="KW-0597">Phosphoprotein</keyword>
<feature type="domain" description="Response regulatory" evidence="2">
    <location>
        <begin position="6"/>
        <end position="124"/>
    </location>
</feature>
<name>A0AAW9QQY7_9CHRO</name>
<evidence type="ECO:0000313" key="4">
    <source>
        <dbReference type="Proteomes" id="UP001328733"/>
    </source>
</evidence>
<dbReference type="PROSITE" id="PS50110">
    <property type="entry name" value="RESPONSE_REGULATORY"/>
    <property type="match status" value="1"/>
</dbReference>
<feature type="modified residue" description="4-aspartylphosphate" evidence="1">
    <location>
        <position position="57"/>
    </location>
</feature>
<dbReference type="SMART" id="SM00448">
    <property type="entry name" value="REC"/>
    <property type="match status" value="1"/>
</dbReference>
<accession>A0AAW9QQY7</accession>
<reference evidence="3 4" key="1">
    <citation type="submission" date="2024-01" db="EMBL/GenBank/DDBJ databases">
        <title>Genomic insights into the taxonomy and metabolism of the cyanobacterium Pannus brasiliensis CCIBt3594.</title>
        <authorList>
            <person name="Machado M."/>
            <person name="Botero N.B."/>
            <person name="Andreote A.P.D."/>
            <person name="Feitosa A.M.T."/>
            <person name="Popin R."/>
            <person name="Sivonen K."/>
            <person name="Fiore M.F."/>
        </authorList>
    </citation>
    <scope>NUCLEOTIDE SEQUENCE [LARGE SCALE GENOMIC DNA]</scope>
    <source>
        <strain evidence="3 4">CCIBt3594</strain>
    </source>
</reference>
<keyword evidence="4" id="KW-1185">Reference proteome</keyword>
<dbReference type="InterPro" id="IPR011006">
    <property type="entry name" value="CheY-like_superfamily"/>
</dbReference>
<dbReference type="PANTHER" id="PTHR42872:SF6">
    <property type="entry name" value="PROTEIN-GLUTAMATE METHYLESTERASE_PROTEIN-GLUTAMINE GLUTAMINASE"/>
    <property type="match status" value="1"/>
</dbReference>
<dbReference type="RefSeq" id="WP_332866781.1">
    <property type="nucleotide sequence ID" value="NZ_JBAFSM010000045.1"/>
</dbReference>
<protein>
    <submittedName>
        <fullName evidence="3">Response regulator</fullName>
    </submittedName>
</protein>
<evidence type="ECO:0000259" key="2">
    <source>
        <dbReference type="PROSITE" id="PS50110"/>
    </source>
</evidence>
<evidence type="ECO:0000313" key="3">
    <source>
        <dbReference type="EMBL" id="MEG3439295.1"/>
    </source>
</evidence>
<dbReference type="Proteomes" id="UP001328733">
    <property type="component" value="Unassembled WGS sequence"/>
</dbReference>
<comment type="caution">
    <text evidence="3">The sequence shown here is derived from an EMBL/GenBank/DDBJ whole genome shotgun (WGS) entry which is preliminary data.</text>
</comment>
<proteinExistence type="predicted"/>
<dbReference type="EMBL" id="JBAFSM010000045">
    <property type="protein sequence ID" value="MEG3439295.1"/>
    <property type="molecule type" value="Genomic_DNA"/>
</dbReference>
<dbReference type="AlphaFoldDB" id="A0AAW9QQY7"/>
<dbReference type="CDD" id="cd17541">
    <property type="entry name" value="REC_CheB-like"/>
    <property type="match status" value="1"/>
</dbReference>
<dbReference type="GO" id="GO:0000160">
    <property type="term" value="P:phosphorelay signal transduction system"/>
    <property type="evidence" value="ECO:0007669"/>
    <property type="project" value="InterPro"/>
</dbReference>
<dbReference type="Gene3D" id="3.40.50.2300">
    <property type="match status" value="1"/>
</dbReference>
<gene>
    <name evidence="3" type="ORF">V0288_19370</name>
</gene>
<dbReference type="InterPro" id="IPR001789">
    <property type="entry name" value="Sig_transdc_resp-reg_receiver"/>
</dbReference>
<dbReference type="Pfam" id="PF00072">
    <property type="entry name" value="Response_reg"/>
    <property type="match status" value="1"/>
</dbReference>
<dbReference type="SUPFAM" id="SSF52172">
    <property type="entry name" value="CheY-like"/>
    <property type="match status" value="1"/>
</dbReference>
<organism evidence="3 4">
    <name type="scientific">Pannus brasiliensis CCIBt3594</name>
    <dbReference type="NCBI Taxonomy" id="1427578"/>
    <lineage>
        <taxon>Bacteria</taxon>
        <taxon>Bacillati</taxon>
        <taxon>Cyanobacteriota</taxon>
        <taxon>Cyanophyceae</taxon>
        <taxon>Oscillatoriophycideae</taxon>
        <taxon>Chroococcales</taxon>
        <taxon>Microcystaceae</taxon>
        <taxon>Pannus</taxon>
    </lineage>
</organism>
<evidence type="ECO:0000256" key="1">
    <source>
        <dbReference type="PROSITE-ProRule" id="PRU00169"/>
    </source>
</evidence>